<dbReference type="Gene3D" id="3.10.20.370">
    <property type="match status" value="1"/>
</dbReference>
<evidence type="ECO:0000313" key="2">
    <source>
        <dbReference type="Proteomes" id="UP000001646"/>
    </source>
</evidence>
<dbReference type="GeneTree" id="ENSGT01120000271981"/>
<reference evidence="1" key="3">
    <citation type="submission" date="2025-09" db="UniProtKB">
        <authorList>
            <consortium name="Ensembl"/>
        </authorList>
    </citation>
    <scope>IDENTIFICATION</scope>
</reference>
<evidence type="ECO:0000313" key="1">
    <source>
        <dbReference type="Ensembl" id="ENSACAP00000040988.1"/>
    </source>
</evidence>
<organism evidence="1 2">
    <name type="scientific">Anolis carolinensis</name>
    <name type="common">Green anole</name>
    <name type="synonym">American chameleon</name>
    <dbReference type="NCBI Taxonomy" id="28377"/>
    <lineage>
        <taxon>Eukaryota</taxon>
        <taxon>Metazoa</taxon>
        <taxon>Chordata</taxon>
        <taxon>Craniata</taxon>
        <taxon>Vertebrata</taxon>
        <taxon>Euteleostomi</taxon>
        <taxon>Lepidosauria</taxon>
        <taxon>Squamata</taxon>
        <taxon>Bifurcata</taxon>
        <taxon>Unidentata</taxon>
        <taxon>Episquamata</taxon>
        <taxon>Toxicofera</taxon>
        <taxon>Iguania</taxon>
        <taxon>Dactyloidae</taxon>
        <taxon>Anolis</taxon>
    </lineage>
</organism>
<name>A0A803U0J8_ANOCA</name>
<dbReference type="AlphaFoldDB" id="A0A803U0J8"/>
<reference evidence="1 2" key="1">
    <citation type="submission" date="2009-12" db="EMBL/GenBank/DDBJ databases">
        <title>The Genome Sequence of Anolis carolinensis (Green Anole Lizard).</title>
        <authorList>
            <consortium name="The Genome Sequencing Platform"/>
            <person name="Di Palma F."/>
            <person name="Alfoldi J."/>
            <person name="Heiman D."/>
            <person name="Young S."/>
            <person name="Grabherr M."/>
            <person name="Johnson J."/>
            <person name="Lander E.S."/>
            <person name="Lindblad-Toh K."/>
        </authorList>
    </citation>
    <scope>NUCLEOTIDE SEQUENCE [LARGE SCALE GENOMIC DNA]</scope>
    <source>
        <strain evidence="1 2">JBL SC #1</strain>
    </source>
</reference>
<dbReference type="Proteomes" id="UP000001646">
    <property type="component" value="Chromosome 3"/>
</dbReference>
<dbReference type="InParanoid" id="A0A803U0J8"/>
<reference evidence="1" key="2">
    <citation type="submission" date="2025-08" db="UniProtKB">
        <authorList>
            <consortium name="Ensembl"/>
        </authorList>
    </citation>
    <scope>IDENTIFICATION</scope>
</reference>
<accession>A0A803U0J8</accession>
<proteinExistence type="predicted"/>
<sequence>MYVGERKGVAVGVLTQPVAYLFKQSDNVACGWPSCLRAVAAAAFLVEEVNKLTLGQPVIFKMSPCSSDFNGTKGTPLAHQ</sequence>
<keyword evidence="2" id="KW-1185">Reference proteome</keyword>
<protein>
    <submittedName>
        <fullName evidence="1">Uncharacterized protein</fullName>
    </submittedName>
</protein>
<dbReference type="Ensembl" id="ENSACAT00000041670.1">
    <property type="protein sequence ID" value="ENSACAP00000040988.1"/>
    <property type="gene ID" value="ENSACAG00000042557.1"/>
</dbReference>